<organism evidence="1">
    <name type="scientific">Setaria italica</name>
    <name type="common">Foxtail millet</name>
    <name type="synonym">Panicum italicum</name>
    <dbReference type="NCBI Taxonomy" id="4555"/>
    <lineage>
        <taxon>Eukaryota</taxon>
        <taxon>Viridiplantae</taxon>
        <taxon>Streptophyta</taxon>
        <taxon>Embryophyta</taxon>
        <taxon>Tracheophyta</taxon>
        <taxon>Spermatophyta</taxon>
        <taxon>Magnoliopsida</taxon>
        <taxon>Liliopsida</taxon>
        <taxon>Poales</taxon>
        <taxon>Poaceae</taxon>
        <taxon>PACMAD clade</taxon>
        <taxon>Panicoideae</taxon>
        <taxon>Panicodae</taxon>
        <taxon>Paniceae</taxon>
        <taxon>Cenchrinae</taxon>
        <taxon>Setaria</taxon>
    </lineage>
</organism>
<name>A0A368SLF0_SETIT</name>
<protein>
    <submittedName>
        <fullName evidence="1">Uncharacterized protein</fullName>
    </submittedName>
</protein>
<gene>
    <name evidence="1" type="ORF">SETIT_9G279800v2</name>
</gene>
<reference evidence="1" key="2">
    <citation type="submission" date="2015-07" db="EMBL/GenBank/DDBJ databases">
        <authorList>
            <person name="Noorani M."/>
        </authorList>
    </citation>
    <scope>NUCLEOTIDE SEQUENCE</scope>
    <source>
        <strain evidence="1">Yugu1</strain>
    </source>
</reference>
<sequence length="51" mass="5606">MEFLSSSSTPWYGGLHESDVGSVVFPNSGEFFGRHCLSLAEEGSLFESFED</sequence>
<accession>A0A368SLF0</accession>
<dbReference type="EMBL" id="CM003536">
    <property type="protein sequence ID" value="RCV43252.1"/>
    <property type="molecule type" value="Genomic_DNA"/>
</dbReference>
<proteinExistence type="predicted"/>
<dbReference type="AlphaFoldDB" id="A0A368SLF0"/>
<reference evidence="1" key="1">
    <citation type="journal article" date="2012" name="Nat. Biotechnol.">
        <title>Reference genome sequence of the model plant Setaria.</title>
        <authorList>
            <person name="Bennetzen J.L."/>
            <person name="Schmutz J."/>
            <person name="Wang H."/>
            <person name="Percifield R."/>
            <person name="Hawkins J."/>
            <person name="Pontaroli A.C."/>
            <person name="Estep M."/>
            <person name="Feng L."/>
            <person name="Vaughn J.N."/>
            <person name="Grimwood J."/>
            <person name="Jenkins J."/>
            <person name="Barry K."/>
            <person name="Lindquist E."/>
            <person name="Hellsten U."/>
            <person name="Deshpande S."/>
            <person name="Wang X."/>
            <person name="Wu X."/>
            <person name="Mitros T."/>
            <person name="Triplett J."/>
            <person name="Yang X."/>
            <person name="Ye C.Y."/>
            <person name="Mauro-Herrera M."/>
            <person name="Wang L."/>
            <person name="Li P."/>
            <person name="Sharma M."/>
            <person name="Sharma R."/>
            <person name="Ronald P.C."/>
            <person name="Panaud O."/>
            <person name="Kellogg E.A."/>
            <person name="Brutnell T.P."/>
            <person name="Doust A.N."/>
            <person name="Tuskan G.A."/>
            <person name="Rokhsar D."/>
            <person name="Devos K.M."/>
        </authorList>
    </citation>
    <scope>NUCLEOTIDE SEQUENCE [LARGE SCALE GENOMIC DNA]</scope>
    <source>
        <strain evidence="1">Yugu1</strain>
    </source>
</reference>
<evidence type="ECO:0000313" key="1">
    <source>
        <dbReference type="EMBL" id="RCV43252.1"/>
    </source>
</evidence>